<proteinExistence type="predicted"/>
<protein>
    <submittedName>
        <fullName evidence="1">Uncharacterized protein</fullName>
    </submittedName>
</protein>
<gene>
    <name evidence="1" type="ORF">K3G42_006206</name>
</gene>
<name>A0ACB8FH72_9SAUR</name>
<dbReference type="EMBL" id="CM037617">
    <property type="protein sequence ID" value="KAH8004240.1"/>
    <property type="molecule type" value="Genomic_DNA"/>
</dbReference>
<sequence length="394" mass="46325">MPQDEKDLNMPQDETDLNIPQDETDLNMPQDEKDLNMPQDEKNPEMSAPPTILNETDADVNWNMGEPFESLNKLQGLSDGEKGEKAMLRSRIHEQSQLICILKKRADDNLIRCRTLEQLHAELEELRMADALRLESQTRRVQQLEERFMDLAANHEDMIHFKDEHKRQNIQLREENRRLRQENLGLFSQPLKEKEAELNHLVSQYKKLSKDMEALRESHQQESQCAQQREKELLEAQAQQAGVHAEEVSSLRRQLQVLKEKHSHVMEQLERAEKELKDGDLKATVEQLRHEKEELLTLAMERGKALQEKQREILQLEKKAEDMEKAKLAAEQRFETEAATVDSVLRVRDLQLRLDGTEQAYVELRMQFEAYKRHSMDLLTKEKELNTKLRHFMA</sequence>
<reference evidence="1" key="1">
    <citation type="submission" date="2021-08" db="EMBL/GenBank/DDBJ databases">
        <title>The first chromosome-level gecko genome reveals the dynamic sex chromosomes of Neotropical dwarf geckos (Sphaerodactylidae: Sphaerodactylus).</title>
        <authorList>
            <person name="Pinto B.J."/>
            <person name="Keating S.E."/>
            <person name="Gamble T."/>
        </authorList>
    </citation>
    <scope>NUCLEOTIDE SEQUENCE</scope>
    <source>
        <strain evidence="1">TG3544</strain>
    </source>
</reference>
<dbReference type="Proteomes" id="UP000827872">
    <property type="component" value="Linkage Group LG04"/>
</dbReference>
<evidence type="ECO:0000313" key="2">
    <source>
        <dbReference type="Proteomes" id="UP000827872"/>
    </source>
</evidence>
<keyword evidence="2" id="KW-1185">Reference proteome</keyword>
<evidence type="ECO:0000313" key="1">
    <source>
        <dbReference type="EMBL" id="KAH8004240.1"/>
    </source>
</evidence>
<organism evidence="1 2">
    <name type="scientific">Sphaerodactylus townsendi</name>
    <dbReference type="NCBI Taxonomy" id="933632"/>
    <lineage>
        <taxon>Eukaryota</taxon>
        <taxon>Metazoa</taxon>
        <taxon>Chordata</taxon>
        <taxon>Craniata</taxon>
        <taxon>Vertebrata</taxon>
        <taxon>Euteleostomi</taxon>
        <taxon>Lepidosauria</taxon>
        <taxon>Squamata</taxon>
        <taxon>Bifurcata</taxon>
        <taxon>Gekkota</taxon>
        <taxon>Sphaerodactylidae</taxon>
        <taxon>Sphaerodactylus</taxon>
    </lineage>
</organism>
<comment type="caution">
    <text evidence="1">The sequence shown here is derived from an EMBL/GenBank/DDBJ whole genome shotgun (WGS) entry which is preliminary data.</text>
</comment>
<accession>A0ACB8FH72</accession>